<gene>
    <name evidence="1" type="ORF">MUN89_05230</name>
</gene>
<proteinExistence type="predicted"/>
<organism evidence="1 2">
    <name type="scientific">Halobacillus salinarum</name>
    <dbReference type="NCBI Taxonomy" id="2932257"/>
    <lineage>
        <taxon>Bacteria</taxon>
        <taxon>Bacillati</taxon>
        <taxon>Bacillota</taxon>
        <taxon>Bacilli</taxon>
        <taxon>Bacillales</taxon>
        <taxon>Bacillaceae</taxon>
        <taxon>Halobacillus</taxon>
    </lineage>
</organism>
<evidence type="ECO:0000313" key="2">
    <source>
        <dbReference type="Proteomes" id="UP000831787"/>
    </source>
</evidence>
<accession>A0ABY4ELN0</accession>
<dbReference type="EMBL" id="CP095073">
    <property type="protein sequence ID" value="UOQ45351.1"/>
    <property type="molecule type" value="Genomic_DNA"/>
</dbReference>
<protein>
    <submittedName>
        <fullName evidence="1">Uncharacterized protein</fullName>
    </submittedName>
</protein>
<reference evidence="1 2" key="1">
    <citation type="submission" date="2022-04" db="EMBL/GenBank/DDBJ databases">
        <title>Halobacillus sp. isolated from saltern.</title>
        <authorList>
            <person name="Won M."/>
            <person name="Lee C.-M."/>
            <person name="Woen H.-Y."/>
            <person name="Kwon S.-W."/>
        </authorList>
    </citation>
    <scope>NUCLEOTIDE SEQUENCE [LARGE SCALE GENOMIC DNA]</scope>
    <source>
        <strain evidence="1 2">SSBR10-3</strain>
    </source>
</reference>
<dbReference type="Proteomes" id="UP000831787">
    <property type="component" value="Chromosome"/>
</dbReference>
<dbReference type="RefSeq" id="WP_244712005.1">
    <property type="nucleotide sequence ID" value="NZ_CP095073.1"/>
</dbReference>
<name>A0ABY4ELN0_9BACI</name>
<sequence length="194" mass="22098">MEKDSFLHKKTNITITNTANHSQRVTIDTPKKVNGLSWNLPRSVTLSPGQSKALPFEADLSKAFLKDGIHQGYLTLVSDGKTYHVPYLFMKKDDDYAKISGFELYQDWETTKDLAYRFYLAEDVDRVTVELYRSGTMLNQGRLFTLENPKAGMVKGEADIRLPELAGPYVVVVTVEKDHKKTSYPFPVRFKSEP</sequence>
<evidence type="ECO:0000313" key="1">
    <source>
        <dbReference type="EMBL" id="UOQ45351.1"/>
    </source>
</evidence>
<keyword evidence="2" id="KW-1185">Reference proteome</keyword>